<name>A0A0K1HSE6_9ASTR</name>
<feature type="non-terminal residue" evidence="1">
    <location>
        <position position="32"/>
    </location>
</feature>
<proteinExistence type="predicted"/>
<keyword evidence="1" id="KW-0934">Plastid</keyword>
<sequence>MPPKNWASTLRASAKCRGSCWPSNWLSWISNK</sequence>
<dbReference type="AlphaFoldDB" id="A0A0K1HSE6"/>
<organism evidence="1">
    <name type="scientific">Brunonia australis</name>
    <dbReference type="NCBI Taxonomy" id="49589"/>
    <lineage>
        <taxon>Eukaryota</taxon>
        <taxon>Viridiplantae</taxon>
        <taxon>Streptophyta</taxon>
        <taxon>Embryophyta</taxon>
        <taxon>Tracheophyta</taxon>
        <taxon>Spermatophyta</taxon>
        <taxon>Magnoliopsida</taxon>
        <taxon>eudicotyledons</taxon>
        <taxon>Gunneridae</taxon>
        <taxon>Pentapetalae</taxon>
        <taxon>asterids</taxon>
        <taxon>campanulids</taxon>
        <taxon>Asterales</taxon>
        <taxon>Goodeniaceae</taxon>
        <taxon>Brunonia</taxon>
    </lineage>
</organism>
<keyword evidence="1" id="KW-0687">Ribonucleoprotein</keyword>
<keyword evidence="1" id="KW-0689">Ribosomal protein</keyword>
<protein>
    <submittedName>
        <fullName evidence="1">Ribosomal protein S12</fullName>
    </submittedName>
</protein>
<geneLocation type="chloroplast" evidence="1"/>
<gene>
    <name evidence="1" type="primary">rps12</name>
    <name evidence="1" type="ORF">HeanCp046</name>
</gene>
<dbReference type="GO" id="GO:0005840">
    <property type="term" value="C:ribosome"/>
    <property type="evidence" value="ECO:0007669"/>
    <property type="project" value="UniProtKB-KW"/>
</dbReference>
<reference evidence="1" key="1">
    <citation type="submission" date="2015-04" db="EMBL/GenBank/DDBJ databases">
        <title>Utilizing next-generation sequencing to resolve the backbone and inform taxonomy of the Core Goodeniaceae.</title>
        <authorList>
            <person name="Michener P.S."/>
            <person name="Gardner A.G."/>
            <person name="Jabaily R.S."/>
            <person name="Sessa E."/>
        </authorList>
    </citation>
    <scope>NUCLEOTIDE SEQUENCE</scope>
</reference>
<dbReference type="EMBL" id="KR264952">
    <property type="protein sequence ID" value="AKT94753.1"/>
    <property type="molecule type" value="Genomic_DNA"/>
</dbReference>
<evidence type="ECO:0000313" key="1">
    <source>
        <dbReference type="EMBL" id="AKT94753.1"/>
    </source>
</evidence>
<keyword evidence="1" id="KW-0150">Chloroplast</keyword>
<accession>A0A0K1HSE6</accession>